<gene>
    <name evidence="1" type="ORF">H9704_02370</name>
</gene>
<sequence>MSSIRSAIENTIPISLFNRGLAGKIFDEVKRYGAKVVMKNNTPECVLLSPDEYIRLLDEVNDARLLASAAERMSHFNPAALISQEQVDQELGFTPSDYENTDDIEFE</sequence>
<reference evidence="1" key="1">
    <citation type="journal article" date="2021" name="PeerJ">
        <title>Extensive microbial diversity within the chicken gut microbiome revealed by metagenomics and culture.</title>
        <authorList>
            <person name="Gilroy R."/>
            <person name="Ravi A."/>
            <person name="Getino M."/>
            <person name="Pursley I."/>
            <person name="Horton D.L."/>
            <person name="Alikhan N.F."/>
            <person name="Baker D."/>
            <person name="Gharbi K."/>
            <person name="Hall N."/>
            <person name="Watson M."/>
            <person name="Adriaenssens E.M."/>
            <person name="Foster-Nyarko E."/>
            <person name="Jarju S."/>
            <person name="Secka A."/>
            <person name="Antonio M."/>
            <person name="Oren A."/>
            <person name="Chaudhuri R.R."/>
            <person name="La Ragione R."/>
            <person name="Hildebrand F."/>
            <person name="Pallen M.J."/>
        </authorList>
    </citation>
    <scope>NUCLEOTIDE SEQUENCE</scope>
    <source>
        <strain evidence="1">CHK180-15479</strain>
    </source>
</reference>
<proteinExistence type="predicted"/>
<evidence type="ECO:0000313" key="1">
    <source>
        <dbReference type="EMBL" id="HJC04989.1"/>
    </source>
</evidence>
<protein>
    <submittedName>
        <fullName evidence="1">Type II toxin-antitoxin system Phd/YefM family antitoxin</fullName>
    </submittedName>
</protein>
<dbReference type="EMBL" id="DWWT01000008">
    <property type="protein sequence ID" value="HJC04989.1"/>
    <property type="molecule type" value="Genomic_DNA"/>
</dbReference>
<name>A0A9D2SH28_9FIRM</name>
<accession>A0A9D2SH28</accession>
<dbReference type="Proteomes" id="UP000823910">
    <property type="component" value="Unassembled WGS sequence"/>
</dbReference>
<comment type="caution">
    <text evidence="1">The sequence shown here is derived from an EMBL/GenBank/DDBJ whole genome shotgun (WGS) entry which is preliminary data.</text>
</comment>
<organism evidence="1 2">
    <name type="scientific">Candidatus Enterocloster excrementipullorum</name>
    <dbReference type="NCBI Taxonomy" id="2838559"/>
    <lineage>
        <taxon>Bacteria</taxon>
        <taxon>Bacillati</taxon>
        <taxon>Bacillota</taxon>
        <taxon>Clostridia</taxon>
        <taxon>Lachnospirales</taxon>
        <taxon>Lachnospiraceae</taxon>
        <taxon>Enterocloster</taxon>
    </lineage>
</organism>
<reference evidence="1" key="2">
    <citation type="submission" date="2021-04" db="EMBL/GenBank/DDBJ databases">
        <authorList>
            <person name="Gilroy R."/>
        </authorList>
    </citation>
    <scope>NUCLEOTIDE SEQUENCE</scope>
    <source>
        <strain evidence="1">CHK180-15479</strain>
    </source>
</reference>
<evidence type="ECO:0000313" key="2">
    <source>
        <dbReference type="Proteomes" id="UP000823910"/>
    </source>
</evidence>
<dbReference type="AlphaFoldDB" id="A0A9D2SH28"/>